<proteinExistence type="predicted"/>
<dbReference type="GO" id="GO:0048024">
    <property type="term" value="P:regulation of mRNA splicing, via spliceosome"/>
    <property type="evidence" value="ECO:0000318"/>
    <property type="project" value="GO_Central"/>
</dbReference>
<feature type="domain" description="K Homology" evidence="4">
    <location>
        <begin position="123"/>
        <end position="194"/>
    </location>
</feature>
<gene>
    <name evidence="5" type="ORF">NEMVEDRAFT_v1g170326</name>
</gene>
<feature type="region of interest" description="Disordered" evidence="3">
    <location>
        <begin position="1"/>
        <end position="50"/>
    </location>
</feature>
<dbReference type="OMA" id="TKPYESM"/>
<dbReference type="Proteomes" id="UP000001593">
    <property type="component" value="Unassembled WGS sequence"/>
</dbReference>
<dbReference type="AlphaFoldDB" id="A7SGC0"/>
<organism evidence="5 6">
    <name type="scientific">Nematostella vectensis</name>
    <name type="common">Starlet sea anemone</name>
    <dbReference type="NCBI Taxonomy" id="45351"/>
    <lineage>
        <taxon>Eukaryota</taxon>
        <taxon>Metazoa</taxon>
        <taxon>Cnidaria</taxon>
        <taxon>Anthozoa</taxon>
        <taxon>Hexacorallia</taxon>
        <taxon>Actiniaria</taxon>
        <taxon>Edwardsiidae</taxon>
        <taxon>Nematostella</taxon>
    </lineage>
</organism>
<feature type="compositionally biased region" description="Gly residues" evidence="3">
    <location>
        <begin position="236"/>
        <end position="269"/>
    </location>
</feature>
<sequence length="419" mass="43633">MEGGQGFKEEPQDNYHQEEQDEGGSLKRPADGDYNGNVKRMRESSDVDSNAPTTLRILIQSKDAGGIIGKGGTNIRRLRTEYNAVVNVPDTNSNERVLTITAPRQSALDILAEVVPKIGEVQYGHEIQMLVQRSQVGSIIGRAGYKIKEIREGSGANVKVFADCLPNSTERVVTMSGSAETIVKCVENVLVAIANAPLKGQVILFDPSMQADDFGYDGGFGGPGFGGGPMRGGPMGGRGGPRGRGMQRGRGGPRGGGRGGFGGDFGGDGGRFDASNMGGATGGTGNMFGGVGGTAAGGQTGQDFSQDMSGSGFGDSSFQAGGQMNQWNQGGASSGGNTAGGDQTSTQVTIPKDLAGSIIGKGGERIKMIRNRCNAVIKIDDPLPGSNDRIITITGNQEQINHAQYLLQQSVRQHSGQKF</sequence>
<dbReference type="FunCoup" id="A7SGC0">
    <property type="interactions" value="982"/>
</dbReference>
<keyword evidence="2" id="KW-0694">RNA-binding</keyword>
<dbReference type="eggNOG" id="KOG2192">
    <property type="taxonomic scope" value="Eukaryota"/>
</dbReference>
<dbReference type="InterPro" id="IPR004087">
    <property type="entry name" value="KH_dom"/>
</dbReference>
<dbReference type="PhylomeDB" id="A7SGC0"/>
<dbReference type="SMART" id="SM00322">
    <property type="entry name" value="KH"/>
    <property type="match status" value="3"/>
</dbReference>
<evidence type="ECO:0000313" key="6">
    <source>
        <dbReference type="Proteomes" id="UP000001593"/>
    </source>
</evidence>
<evidence type="ECO:0000256" key="2">
    <source>
        <dbReference type="PROSITE-ProRule" id="PRU00117"/>
    </source>
</evidence>
<dbReference type="FunFam" id="3.30.1370.10:FF:000025">
    <property type="entry name" value="Heterogeneous nuclear ribonucleoprotein K, like"/>
    <property type="match status" value="1"/>
</dbReference>
<accession>A7SGC0</accession>
<keyword evidence="6" id="KW-1185">Reference proteome</keyword>
<evidence type="ECO:0000256" key="1">
    <source>
        <dbReference type="ARBA" id="ARBA00022737"/>
    </source>
</evidence>
<reference evidence="5 6" key="1">
    <citation type="journal article" date="2007" name="Science">
        <title>Sea anemone genome reveals ancestral eumetazoan gene repertoire and genomic organization.</title>
        <authorList>
            <person name="Putnam N.H."/>
            <person name="Srivastava M."/>
            <person name="Hellsten U."/>
            <person name="Dirks B."/>
            <person name="Chapman J."/>
            <person name="Salamov A."/>
            <person name="Terry A."/>
            <person name="Shapiro H."/>
            <person name="Lindquist E."/>
            <person name="Kapitonov V.V."/>
            <person name="Jurka J."/>
            <person name="Genikhovich G."/>
            <person name="Grigoriev I.V."/>
            <person name="Lucas S.M."/>
            <person name="Steele R.E."/>
            <person name="Finnerty J.R."/>
            <person name="Technau U."/>
            <person name="Martindale M.Q."/>
            <person name="Rokhsar D.S."/>
        </authorList>
    </citation>
    <scope>NUCLEOTIDE SEQUENCE [LARGE SCALE GENOMIC DNA]</scope>
    <source>
        <strain evidence="6">CH2 X CH6</strain>
    </source>
</reference>
<dbReference type="InterPro" id="IPR004088">
    <property type="entry name" value="KH_dom_type_1"/>
</dbReference>
<dbReference type="SUPFAM" id="SSF54791">
    <property type="entry name" value="Eukaryotic type KH-domain (KH-domain type I)"/>
    <property type="match status" value="3"/>
</dbReference>
<feature type="domain" description="K Homology" evidence="4">
    <location>
        <begin position="342"/>
        <end position="412"/>
    </location>
</feature>
<dbReference type="InterPro" id="IPR036612">
    <property type="entry name" value="KH_dom_type_1_sf"/>
</dbReference>
<dbReference type="GO" id="GO:0005634">
    <property type="term" value="C:nucleus"/>
    <property type="evidence" value="ECO:0000318"/>
    <property type="project" value="GO_Central"/>
</dbReference>
<feature type="domain" description="K Homology" evidence="4">
    <location>
        <begin position="51"/>
        <end position="119"/>
    </location>
</feature>
<dbReference type="EMBL" id="DS469651">
    <property type="protein sequence ID" value="EDO37243.1"/>
    <property type="molecule type" value="Genomic_DNA"/>
</dbReference>
<feature type="compositionally biased region" description="Gly residues" evidence="3">
    <location>
        <begin position="291"/>
        <end position="300"/>
    </location>
</feature>
<keyword evidence="1" id="KW-0677">Repeat</keyword>
<dbReference type="InParanoid" id="A7SGC0"/>
<feature type="region of interest" description="Disordered" evidence="3">
    <location>
        <begin position="236"/>
        <end position="278"/>
    </location>
</feature>
<dbReference type="CDD" id="cd22432">
    <property type="entry name" value="KH-I_HNRNPK_rpt1"/>
    <property type="match status" value="1"/>
</dbReference>
<feature type="region of interest" description="Disordered" evidence="3">
    <location>
        <begin position="291"/>
        <end position="347"/>
    </location>
</feature>
<protein>
    <recommendedName>
        <fullName evidence="4">K Homology domain-containing protein</fullName>
    </recommendedName>
</protein>
<dbReference type="GO" id="GO:0006357">
    <property type="term" value="P:regulation of transcription by RNA polymerase II"/>
    <property type="evidence" value="ECO:0000318"/>
    <property type="project" value="GO_Central"/>
</dbReference>
<feature type="compositionally biased region" description="Low complexity" evidence="3">
    <location>
        <begin position="301"/>
        <end position="323"/>
    </location>
</feature>
<dbReference type="Gene3D" id="3.30.1370.10">
    <property type="entry name" value="K Homology domain, type 1"/>
    <property type="match status" value="3"/>
</dbReference>
<dbReference type="HOGENOM" id="CLU_022670_5_2_1"/>
<name>A7SGC0_NEMVE</name>
<dbReference type="PANTHER" id="PTHR10288">
    <property type="entry name" value="KH DOMAIN CONTAINING RNA BINDING PROTEIN"/>
    <property type="match status" value="1"/>
</dbReference>
<dbReference type="Pfam" id="PF00013">
    <property type="entry name" value="KH_1"/>
    <property type="match status" value="3"/>
</dbReference>
<dbReference type="OrthoDB" id="1937934at2759"/>
<dbReference type="STRING" id="45351.A7SGC0"/>
<dbReference type="CDD" id="cd22434">
    <property type="entry name" value="KH-I_HNRNPK_rpt3"/>
    <property type="match status" value="1"/>
</dbReference>
<dbReference type="GO" id="GO:0003729">
    <property type="term" value="F:mRNA binding"/>
    <property type="evidence" value="ECO:0000318"/>
    <property type="project" value="GO_Central"/>
</dbReference>
<evidence type="ECO:0000259" key="4">
    <source>
        <dbReference type="SMART" id="SM00322"/>
    </source>
</evidence>
<dbReference type="PROSITE" id="PS50084">
    <property type="entry name" value="KH_TYPE_1"/>
    <property type="match status" value="3"/>
</dbReference>
<dbReference type="GO" id="GO:0005737">
    <property type="term" value="C:cytoplasm"/>
    <property type="evidence" value="ECO:0000318"/>
    <property type="project" value="GO_Central"/>
</dbReference>
<feature type="compositionally biased region" description="Basic and acidic residues" evidence="3">
    <location>
        <begin position="7"/>
        <end position="31"/>
    </location>
</feature>
<evidence type="ECO:0000256" key="3">
    <source>
        <dbReference type="SAM" id="MobiDB-lite"/>
    </source>
</evidence>
<evidence type="ECO:0000313" key="5">
    <source>
        <dbReference type="EMBL" id="EDO37243.1"/>
    </source>
</evidence>